<proteinExistence type="predicted"/>
<evidence type="ECO:0000313" key="2">
    <source>
        <dbReference type="Proteomes" id="UP000001936"/>
    </source>
</evidence>
<dbReference type="HOGENOM" id="CLU_846978_0_0_5"/>
<dbReference type="AlphaFoldDB" id="Q2K8Q1"/>
<organism evidence="1 2">
    <name type="scientific">Rhizobium etli (strain ATCC 51251 / DSM 11541 / JCM 21823 / NBRC 15573 / CFN 42)</name>
    <dbReference type="NCBI Taxonomy" id="347834"/>
    <lineage>
        <taxon>Bacteria</taxon>
        <taxon>Pseudomonadati</taxon>
        <taxon>Pseudomonadota</taxon>
        <taxon>Alphaproteobacteria</taxon>
        <taxon>Hyphomicrobiales</taxon>
        <taxon>Rhizobiaceae</taxon>
        <taxon>Rhizobium/Agrobacterium group</taxon>
        <taxon>Rhizobium</taxon>
    </lineage>
</organism>
<keyword evidence="2" id="KW-1185">Reference proteome</keyword>
<name>Q2K8Q1_RHIEC</name>
<accession>Q2K8Q1</accession>
<evidence type="ECO:0000313" key="1">
    <source>
        <dbReference type="EMBL" id="ABC90785.1"/>
    </source>
</evidence>
<dbReference type="KEGG" id="ret:RHE_CH02000"/>
<dbReference type="EMBL" id="CP000133">
    <property type="protein sequence ID" value="ABC90785.1"/>
    <property type="molecule type" value="Genomic_DNA"/>
</dbReference>
<protein>
    <submittedName>
        <fullName evidence="1">Uncharacterized protein</fullName>
    </submittedName>
</protein>
<dbReference type="Proteomes" id="UP000001936">
    <property type="component" value="Chromosome"/>
</dbReference>
<reference evidence="1 2" key="1">
    <citation type="journal article" date="2006" name="Proc. Natl. Acad. Sci. U.S.A.">
        <title>The partitioned Rhizobium etli genome: genetic and metabolic redundancy in seven interacting replicons.</title>
        <authorList>
            <person name="Gonzalez V."/>
            <person name="Santamaria R.I."/>
            <person name="Bustos P."/>
            <person name="Hernandez-Gonzalez I."/>
            <person name="Medrano-Soto A."/>
            <person name="Moreno-Hagelsieb G."/>
            <person name="Janga S.C."/>
            <person name="Ramirez M.A."/>
            <person name="Jimenez-Jacinto V."/>
            <person name="Collado-Vides J."/>
            <person name="Davila G."/>
        </authorList>
    </citation>
    <scope>NUCLEOTIDE SEQUENCE [LARGE SCALE GENOMIC DNA]</scope>
    <source>
        <strain evidence="2">ATCC 51251 / DSM 11541 / JCM 21823 / NBRC 15573 / CFN 42</strain>
    </source>
</reference>
<gene>
    <name evidence="1" type="ordered locus">RHE_CH02000</name>
</gene>
<sequence length="328" mass="36782">MRLSGLRKSARVLRYIIRDHGGGRFQLSPTEAAAYEQQSQNLALASAARFGIGDDELLALIHFLAETWSNWHRDGRPLIAEAYKAVLEKAIILTRHTEGMSFAQLRERIGKIGGWFKPIFDLIWPDWAEEEKERVRLTLKGATRSSKLNTIAVTDSDIEAFVNFLAAGGLEAFFWRLKSFEDHALRGNEFAREGMRSDIQGMAIAVEHVTVSLGGTETQLYEKFKQLWRNPDVLQILKRGDVAPLARKADLANDWSSLKTRIKALANEPSGQIAADLVMAHRIRGGVHTSLPEDDHFELEALFIGLMRAALLTFIETQSNLPEAKHPA</sequence>